<reference evidence="1 2" key="1">
    <citation type="submission" date="2015-09" db="EMBL/GenBank/DDBJ databases">
        <title>Genome announcement of multiple Pseudomonas syringae strains.</title>
        <authorList>
            <person name="Thakur S."/>
            <person name="Wang P.W."/>
            <person name="Gong Y."/>
            <person name="Weir B.S."/>
            <person name="Guttman D.S."/>
        </authorList>
    </citation>
    <scope>NUCLEOTIDE SEQUENCE [LARGE SCALE GENOMIC DNA]</scope>
    <source>
        <strain evidence="1 2">ICMP16929</strain>
    </source>
</reference>
<name>A0A0N8SV89_PSESX</name>
<protein>
    <submittedName>
        <fullName evidence="1">Uncharacterized protein</fullName>
    </submittedName>
</protein>
<dbReference type="PATRIC" id="fig|264459.3.peg.2059"/>
<dbReference type="Proteomes" id="UP000050384">
    <property type="component" value="Unassembled WGS sequence"/>
</dbReference>
<gene>
    <name evidence="1" type="ORF">ALO94_01136</name>
</gene>
<comment type="caution">
    <text evidence="1">The sequence shown here is derived from an EMBL/GenBank/DDBJ whole genome shotgun (WGS) entry which is preliminary data.</text>
</comment>
<accession>A0A0N8SV89</accession>
<organism evidence="1 2">
    <name type="scientific">Pseudomonas syringae pv. spinaceae</name>
    <dbReference type="NCBI Taxonomy" id="264459"/>
    <lineage>
        <taxon>Bacteria</taxon>
        <taxon>Pseudomonadati</taxon>
        <taxon>Pseudomonadota</taxon>
        <taxon>Gammaproteobacteria</taxon>
        <taxon>Pseudomonadales</taxon>
        <taxon>Pseudomonadaceae</taxon>
        <taxon>Pseudomonas</taxon>
        <taxon>Pseudomonas syringae</taxon>
    </lineage>
</organism>
<dbReference type="AlphaFoldDB" id="A0A0N8SV89"/>
<sequence>MLTRTHSWGPGWGRRLLEDACAMEFDSAGERRFTVPQLIGVGRAIDQPPGRKVSALDKKVGLLLLRGAGHASCIYSFSDVGSDDE</sequence>
<evidence type="ECO:0000313" key="1">
    <source>
        <dbReference type="EMBL" id="KPY62520.1"/>
    </source>
</evidence>
<dbReference type="EMBL" id="LJRI01001403">
    <property type="protein sequence ID" value="KPY62520.1"/>
    <property type="molecule type" value="Genomic_DNA"/>
</dbReference>
<evidence type="ECO:0000313" key="2">
    <source>
        <dbReference type="Proteomes" id="UP000050384"/>
    </source>
</evidence>
<proteinExistence type="predicted"/>